<proteinExistence type="predicted"/>
<dbReference type="RefSeq" id="WP_212998407.1">
    <property type="nucleotide sequence ID" value="NZ_BAAATW010000012.1"/>
</dbReference>
<reference evidence="1" key="1">
    <citation type="submission" date="2021-03" db="EMBL/GenBank/DDBJ databases">
        <title>Whole genome shotgun sequence of Actinoplanes consettensis NBRC 14913.</title>
        <authorList>
            <person name="Komaki H."/>
            <person name="Tamura T."/>
        </authorList>
    </citation>
    <scope>NUCLEOTIDE SEQUENCE</scope>
    <source>
        <strain evidence="1">NBRC 14913</strain>
    </source>
</reference>
<dbReference type="NCBIfam" id="NF045560">
    <property type="entry name" value="aroma_sacti_dom"/>
    <property type="match status" value="1"/>
</dbReference>
<comment type="caution">
    <text evidence="1">The sequence shown here is derived from an EMBL/GenBank/DDBJ whole genome shotgun (WGS) entry which is preliminary data.</text>
</comment>
<evidence type="ECO:0000313" key="2">
    <source>
        <dbReference type="Proteomes" id="UP000680865"/>
    </source>
</evidence>
<keyword evidence="2" id="KW-1185">Reference proteome</keyword>
<accession>A0A919VRZ5</accession>
<gene>
    <name evidence="1" type="ORF">Aco04nite_36520</name>
</gene>
<protein>
    <submittedName>
        <fullName evidence="1">Uncharacterized protein</fullName>
    </submittedName>
</protein>
<dbReference type="AlphaFoldDB" id="A0A919VRZ5"/>
<name>A0A919VRZ5_9ACTN</name>
<dbReference type="EMBL" id="BOQP01000017">
    <property type="protein sequence ID" value="GIM73677.1"/>
    <property type="molecule type" value="Genomic_DNA"/>
</dbReference>
<evidence type="ECO:0000313" key="1">
    <source>
        <dbReference type="EMBL" id="GIM73677.1"/>
    </source>
</evidence>
<sequence length="59" mass="6348">MHDALGVLRDAGYPVDQLSGPQQAVLAALSEQETTLLVAVHDRLRDAEGEVTAHDLKLL</sequence>
<dbReference type="Proteomes" id="UP000680865">
    <property type="component" value="Unassembled WGS sequence"/>
</dbReference>
<organism evidence="1 2">
    <name type="scientific">Winogradskya consettensis</name>
    <dbReference type="NCBI Taxonomy" id="113560"/>
    <lineage>
        <taxon>Bacteria</taxon>
        <taxon>Bacillati</taxon>
        <taxon>Actinomycetota</taxon>
        <taxon>Actinomycetes</taxon>
        <taxon>Micromonosporales</taxon>
        <taxon>Micromonosporaceae</taxon>
        <taxon>Winogradskya</taxon>
    </lineage>
</organism>
<dbReference type="InterPro" id="IPR054632">
    <property type="entry name" value="Aroma_sacti_dom"/>
</dbReference>